<dbReference type="Pfam" id="PF19838">
    <property type="entry name" value="LptD_2"/>
    <property type="match status" value="1"/>
</dbReference>
<organism evidence="8 9">
    <name type="scientific">Guyparkeria halophila</name>
    <dbReference type="NCBI Taxonomy" id="47960"/>
    <lineage>
        <taxon>Bacteria</taxon>
        <taxon>Pseudomonadati</taxon>
        <taxon>Pseudomonadota</taxon>
        <taxon>Gammaproteobacteria</taxon>
        <taxon>Chromatiales</taxon>
        <taxon>Thioalkalibacteraceae</taxon>
        <taxon>Guyparkeria</taxon>
    </lineage>
</organism>
<sequence>MESGKTRTPLAIAIAAALGAGGLAGSQSLQPVEAASGGEWGLCPAFGPERPAYQPLAEGEPGKASADRAEYGTDGTVTLIGDAIVDEPGRRVRGERLIYRQGPEASVSAEGNLWLQTGDMAVQAERGELNLDTDAGRLERAHYWLESQHLSGVAETIVQDDRQHYRLGQATFSTCPAETRDWEFQAREVNLNRETGRGEAWHTTLRAGGVPVFYAPYLNFPIDDRRQSGLLYPTFGNSTEGGFEYAQPYYWNIAPNLDATLTPTLLTKRGLGLGGQVRWLHQFGSEDLGRDQLDFFYLPDDRVEGGSRWSLGLDSSGRVNPDLDYRVDINRVSDDQFFQDFSTNLEQSTTSHLRSDVRLNARPGGGWNLGLLAQRYQTINPDLSEYQYPYRIMPRLTASNRFGLGQWGEHVAPSLSVRADVTRFAHPSSERIVGDRAHAAIGLGQTFDDTWYRLRPQVTLDTTSYHLNDADPNTIDGNRAFDTSATRSVPISSIDGSLFFERAYGETGRYRALLEPRLYYLYVPYRDQSDIPLFDTGQPTLSYSQLFRPNRYSGGDRIADENALTYGLSWSLIDTQQGTVPLSLRVAQRYRFEDSETVLPPNFATPETHPSYREAGGSTVLAEVYSDVTQNWNGSFTAEYDTDRERVSRSQTRLGYRGEDNRVLNFSWFTREGINESDRDYRQGDVSFAWPLSRRWSMLGRVGYDFESEQVVQSLLGVGYESCCWSARLAFKRYIVRPDVGTDLGDDAEYSNAVVFQVELKGLGGIGGNQFRDDILGFDP</sequence>
<evidence type="ECO:0000259" key="7">
    <source>
        <dbReference type="Pfam" id="PF19838"/>
    </source>
</evidence>
<dbReference type="PANTHER" id="PTHR30189:SF1">
    <property type="entry name" value="LPS-ASSEMBLY PROTEIN LPTD"/>
    <property type="match status" value="1"/>
</dbReference>
<keyword evidence="1 4" id="KW-0732">Signal</keyword>
<dbReference type="HAMAP" id="MF_01411">
    <property type="entry name" value="LPS_assembly_LptD"/>
    <property type="match status" value="1"/>
</dbReference>
<dbReference type="Pfam" id="PF03968">
    <property type="entry name" value="LptD_N"/>
    <property type="match status" value="1"/>
</dbReference>
<dbReference type="GO" id="GO:1990351">
    <property type="term" value="C:transporter complex"/>
    <property type="evidence" value="ECO:0007669"/>
    <property type="project" value="TreeGrafter"/>
</dbReference>
<evidence type="ECO:0000313" key="8">
    <source>
        <dbReference type="EMBL" id="QGT77685.1"/>
    </source>
</evidence>
<reference evidence="8 9" key="1">
    <citation type="submission" date="2019-11" db="EMBL/GenBank/DDBJ databases">
        <authorList>
            <person name="Zhang J."/>
            <person name="Sun C."/>
        </authorList>
    </citation>
    <scope>NUCLEOTIDE SEQUENCE [LARGE SCALE GENOMIC DNA]</scope>
    <source>
        <strain evidence="9">sp2</strain>
    </source>
</reference>
<evidence type="ECO:0000256" key="2">
    <source>
        <dbReference type="ARBA" id="ARBA00023136"/>
    </source>
</evidence>
<evidence type="ECO:0000259" key="5">
    <source>
        <dbReference type="Pfam" id="PF03968"/>
    </source>
</evidence>
<comment type="similarity">
    <text evidence="4">Belongs to the LptD family.</text>
</comment>
<dbReference type="Pfam" id="PF04453">
    <property type="entry name" value="LptD"/>
    <property type="match status" value="1"/>
</dbReference>
<dbReference type="GO" id="GO:0043165">
    <property type="term" value="P:Gram-negative-bacterium-type cell outer membrane assembly"/>
    <property type="evidence" value="ECO:0007669"/>
    <property type="project" value="UniProtKB-UniRule"/>
</dbReference>
<protein>
    <recommendedName>
        <fullName evidence="4">LPS-assembly protein LptD</fullName>
    </recommendedName>
</protein>
<comment type="function">
    <text evidence="4">Together with LptE, is involved in the assembly of lipopolysaccharide (LPS) at the surface of the outer membrane.</text>
</comment>
<dbReference type="KEGG" id="ghl:GM160_01585"/>
<evidence type="ECO:0000256" key="4">
    <source>
        <dbReference type="HAMAP-Rule" id="MF_01411"/>
    </source>
</evidence>
<comment type="subunit">
    <text evidence="4">Component of the lipopolysaccharide transport and assembly complex. Interacts with LptE and LptA.</text>
</comment>
<dbReference type="PANTHER" id="PTHR30189">
    <property type="entry name" value="LPS-ASSEMBLY PROTEIN"/>
    <property type="match status" value="1"/>
</dbReference>
<evidence type="ECO:0000313" key="9">
    <source>
        <dbReference type="Proteomes" id="UP000427716"/>
    </source>
</evidence>
<feature type="domain" description="LPS-assembly protein LptD central" evidence="7">
    <location>
        <begin position="206"/>
        <end position="281"/>
    </location>
</feature>
<dbReference type="GO" id="GO:0015920">
    <property type="term" value="P:lipopolysaccharide transport"/>
    <property type="evidence" value="ECO:0007669"/>
    <property type="project" value="InterPro"/>
</dbReference>
<feature type="domain" description="LptD C-terminal" evidence="6">
    <location>
        <begin position="307"/>
        <end position="696"/>
    </location>
</feature>
<dbReference type="InterPro" id="IPR005653">
    <property type="entry name" value="OstA-like_N"/>
</dbReference>
<dbReference type="RefSeq" id="WP_156227624.1">
    <property type="nucleotide sequence ID" value="NZ_CP046415.1"/>
</dbReference>
<dbReference type="EMBL" id="CP046415">
    <property type="protein sequence ID" value="QGT77685.1"/>
    <property type="molecule type" value="Genomic_DNA"/>
</dbReference>
<keyword evidence="9" id="KW-1185">Reference proteome</keyword>
<evidence type="ECO:0000256" key="3">
    <source>
        <dbReference type="ARBA" id="ARBA00023237"/>
    </source>
</evidence>
<comment type="caution">
    <text evidence="4">Lacks conserved residue(s) required for the propagation of feature annotation.</text>
</comment>
<feature type="domain" description="Organic solvent tolerance-like N-terminal" evidence="5">
    <location>
        <begin position="57"/>
        <end position="100"/>
    </location>
</feature>
<gene>
    <name evidence="4 8" type="primary">lptD</name>
    <name evidence="8" type="ORF">GM160_01585</name>
</gene>
<dbReference type="Proteomes" id="UP000427716">
    <property type="component" value="Chromosome"/>
</dbReference>
<dbReference type="GO" id="GO:0009279">
    <property type="term" value="C:cell outer membrane"/>
    <property type="evidence" value="ECO:0007669"/>
    <property type="project" value="UniProtKB-SubCell"/>
</dbReference>
<dbReference type="InterPro" id="IPR050218">
    <property type="entry name" value="LptD"/>
</dbReference>
<keyword evidence="2 4" id="KW-0472">Membrane</keyword>
<evidence type="ECO:0000256" key="1">
    <source>
        <dbReference type="ARBA" id="ARBA00022729"/>
    </source>
</evidence>
<dbReference type="InterPro" id="IPR020889">
    <property type="entry name" value="LipoPS_assembly_LptD"/>
</dbReference>
<proteinExistence type="inferred from homology"/>
<dbReference type="InterPro" id="IPR045659">
    <property type="entry name" value="LptD_2"/>
</dbReference>
<comment type="subcellular location">
    <subcellularLocation>
        <location evidence="4">Cell outer membrane</location>
    </subcellularLocation>
</comment>
<name>A0A6I6D086_9GAMM</name>
<accession>A0A6I6D086</accession>
<dbReference type="InterPro" id="IPR007543">
    <property type="entry name" value="LptD_C"/>
</dbReference>
<dbReference type="AlphaFoldDB" id="A0A6I6D086"/>
<evidence type="ECO:0000259" key="6">
    <source>
        <dbReference type="Pfam" id="PF04453"/>
    </source>
</evidence>
<keyword evidence="3 4" id="KW-0998">Cell outer membrane</keyword>